<evidence type="ECO:0000256" key="3">
    <source>
        <dbReference type="ARBA" id="ARBA00023163"/>
    </source>
</evidence>
<dbReference type="Pfam" id="PF00072">
    <property type="entry name" value="Response_reg"/>
    <property type="match status" value="1"/>
</dbReference>
<name>A0A0E4HA39_9BACL</name>
<evidence type="ECO:0000256" key="4">
    <source>
        <dbReference type="PROSITE-ProRule" id="PRU00169"/>
    </source>
</evidence>
<dbReference type="GO" id="GO:0000160">
    <property type="term" value="P:phosphorelay signal transduction system"/>
    <property type="evidence" value="ECO:0007669"/>
    <property type="project" value="InterPro"/>
</dbReference>
<dbReference type="PROSITE" id="PS01124">
    <property type="entry name" value="HTH_ARAC_FAMILY_2"/>
    <property type="match status" value="1"/>
</dbReference>
<dbReference type="Pfam" id="PF12833">
    <property type="entry name" value="HTH_18"/>
    <property type="match status" value="1"/>
</dbReference>
<dbReference type="SUPFAM" id="SSF46689">
    <property type="entry name" value="Homeodomain-like"/>
    <property type="match status" value="2"/>
</dbReference>
<dbReference type="RefSeq" id="WP_020433483.1">
    <property type="nucleotide sequence ID" value="NZ_AGBD01001711.1"/>
</dbReference>
<keyword evidence="2" id="KW-0238">DNA-binding</keyword>
<dbReference type="InterPro" id="IPR009057">
    <property type="entry name" value="Homeodomain-like_sf"/>
</dbReference>
<protein>
    <recommendedName>
        <fullName evidence="9">AraC family transcriptional regulator</fullName>
    </recommendedName>
</protein>
<evidence type="ECO:0000259" key="6">
    <source>
        <dbReference type="PROSITE" id="PS50110"/>
    </source>
</evidence>
<keyword evidence="1" id="KW-0805">Transcription regulation</keyword>
<dbReference type="KEGG" id="pri:PRIO_0397"/>
<feature type="modified residue" description="4-aspartylphosphate" evidence="4">
    <location>
        <position position="54"/>
    </location>
</feature>
<feature type="domain" description="HTH araC/xylS-type" evidence="5">
    <location>
        <begin position="421"/>
        <end position="518"/>
    </location>
</feature>
<dbReference type="CDD" id="cd17536">
    <property type="entry name" value="REC_YesN-like"/>
    <property type="match status" value="1"/>
</dbReference>
<reference evidence="8" key="1">
    <citation type="submission" date="2015-03" db="EMBL/GenBank/DDBJ databases">
        <authorList>
            <person name="Wibberg D."/>
        </authorList>
    </citation>
    <scope>NUCLEOTIDE SEQUENCE [LARGE SCALE GENOMIC DNA]</scope>
</reference>
<dbReference type="GO" id="GO:0003700">
    <property type="term" value="F:DNA-binding transcription factor activity"/>
    <property type="evidence" value="ECO:0007669"/>
    <property type="project" value="InterPro"/>
</dbReference>
<gene>
    <name evidence="7" type="ORF">PRIO_0397</name>
</gene>
<dbReference type="InterPro" id="IPR018060">
    <property type="entry name" value="HTH_AraC"/>
</dbReference>
<dbReference type="EMBL" id="LN831776">
    <property type="protein sequence ID" value="CQR51650.1"/>
    <property type="molecule type" value="Genomic_DNA"/>
</dbReference>
<accession>A0A0E4HA39</accession>
<dbReference type="Proteomes" id="UP000033163">
    <property type="component" value="Chromosome I"/>
</dbReference>
<proteinExistence type="predicted"/>
<dbReference type="HOGENOM" id="CLU_000445_5_0_9"/>
<evidence type="ECO:0000256" key="1">
    <source>
        <dbReference type="ARBA" id="ARBA00023015"/>
    </source>
</evidence>
<keyword evidence="4" id="KW-0597">Phosphoprotein</keyword>
<dbReference type="SMART" id="SM00448">
    <property type="entry name" value="REC"/>
    <property type="match status" value="1"/>
</dbReference>
<dbReference type="PANTHER" id="PTHR43280">
    <property type="entry name" value="ARAC-FAMILY TRANSCRIPTIONAL REGULATOR"/>
    <property type="match status" value="1"/>
</dbReference>
<sequence>MKVMIVEDEILVRLGLRKSIPWSSLGLELVCEAKDGAEACDMFTRHLPDIVLVDIELPKMDGLKFIRFAKTHGSGTHFIVLTCHQDMKYMREAIKLQVTDFILKSTLDMKELCDILQNITLERLRDTSVDKAGLQDAAAAMPAEDFYRSWLNGSLRDSGQIRQQLAQMNVNRPVGRFIACVMQLDVRPPADHKLSDADIRSMGQQIGQLLMQQHGEHVLGSVEEMHMQRWHFIVSDRLAVSEMIQWMDTVKENAGIAFSVGWSASFVHPHEWRAYDRKAVELLQHQYYDAEGRLYTGEGQLGETLSELVHKAKKQIYDMIGSLRFAETRLMLADLLKELQRSPRLHPHIVKNMFTEFLFRIWSACEELAAGNPIANHQLVDQIYATQKLDQTVSLLLADMQRAERQLEMTNSVNDKTKIVVLVKQYIKNHLQQEISLQEIADTFHINRSYLSRLFREVSQMSFTEFVLYEKTELAIVMMQSGKSLTEISEKLGYLNLSSFTRMFKKVRGASPSLFVNYEPRATK</sequence>
<dbReference type="Gene3D" id="1.10.10.60">
    <property type="entry name" value="Homeodomain-like"/>
    <property type="match status" value="2"/>
</dbReference>
<evidence type="ECO:0008006" key="9">
    <source>
        <dbReference type="Google" id="ProtNLM"/>
    </source>
</evidence>
<dbReference type="InterPro" id="IPR001789">
    <property type="entry name" value="Sig_transdc_resp-reg_receiver"/>
</dbReference>
<dbReference type="InterPro" id="IPR011006">
    <property type="entry name" value="CheY-like_superfamily"/>
</dbReference>
<dbReference type="PATRIC" id="fig|1073571.4.peg.391"/>
<dbReference type="PANTHER" id="PTHR43280:SF28">
    <property type="entry name" value="HTH-TYPE TRANSCRIPTIONAL ACTIVATOR RHAS"/>
    <property type="match status" value="1"/>
</dbReference>
<dbReference type="PROSITE" id="PS50110">
    <property type="entry name" value="RESPONSE_REGULATORY"/>
    <property type="match status" value="1"/>
</dbReference>
<evidence type="ECO:0000313" key="7">
    <source>
        <dbReference type="EMBL" id="CQR51650.1"/>
    </source>
</evidence>
<dbReference type="GO" id="GO:0043565">
    <property type="term" value="F:sequence-specific DNA binding"/>
    <property type="evidence" value="ECO:0007669"/>
    <property type="project" value="InterPro"/>
</dbReference>
<organism evidence="7 8">
    <name type="scientific">Paenibacillus riograndensis SBR5</name>
    <dbReference type="NCBI Taxonomy" id="1073571"/>
    <lineage>
        <taxon>Bacteria</taxon>
        <taxon>Bacillati</taxon>
        <taxon>Bacillota</taxon>
        <taxon>Bacilli</taxon>
        <taxon>Bacillales</taxon>
        <taxon>Paenibacillaceae</taxon>
        <taxon>Paenibacillus</taxon>
        <taxon>Paenibacillus sonchi group</taxon>
    </lineage>
</organism>
<dbReference type="SUPFAM" id="SSF52172">
    <property type="entry name" value="CheY-like"/>
    <property type="match status" value="1"/>
</dbReference>
<evidence type="ECO:0000259" key="5">
    <source>
        <dbReference type="PROSITE" id="PS01124"/>
    </source>
</evidence>
<evidence type="ECO:0000256" key="2">
    <source>
        <dbReference type="ARBA" id="ARBA00023125"/>
    </source>
</evidence>
<evidence type="ECO:0000313" key="8">
    <source>
        <dbReference type="Proteomes" id="UP000033163"/>
    </source>
</evidence>
<feature type="domain" description="Response regulatory" evidence="6">
    <location>
        <begin position="2"/>
        <end position="119"/>
    </location>
</feature>
<dbReference type="Gene3D" id="3.40.50.2300">
    <property type="match status" value="1"/>
</dbReference>
<keyword evidence="3" id="KW-0804">Transcription</keyword>
<dbReference type="SMART" id="SM00342">
    <property type="entry name" value="HTH_ARAC"/>
    <property type="match status" value="1"/>
</dbReference>
<dbReference type="AlphaFoldDB" id="A0A0E4HA39"/>